<sequence length="37" mass="4301">MWELLQITILRTNSKNVGTHIKTINNKKIRKAVSHTI</sequence>
<dbReference type="PATRIC" id="fig|1279460.3.peg.3607"/>
<evidence type="ECO:0000313" key="1">
    <source>
        <dbReference type="EMBL" id="ALE40696.1"/>
    </source>
</evidence>
<accession>A0A0M4MWB4</accession>
<organism evidence="1">
    <name type="scientific">Leptospira interrogans serovar Hardjo str. Norma</name>
    <dbReference type="NCBI Taxonomy" id="1279460"/>
    <lineage>
        <taxon>Bacteria</taxon>
        <taxon>Pseudomonadati</taxon>
        <taxon>Spirochaetota</taxon>
        <taxon>Spirochaetia</taxon>
        <taxon>Leptospirales</taxon>
        <taxon>Leptospiraceae</taxon>
        <taxon>Leptospira</taxon>
    </lineage>
</organism>
<dbReference type="EMBL" id="CP012603">
    <property type="protein sequence ID" value="ALE40696.1"/>
    <property type="molecule type" value="Genomic_DNA"/>
</dbReference>
<dbReference type="AlphaFoldDB" id="A0A0M4MWB4"/>
<reference evidence="1 2" key="1">
    <citation type="journal article" date="2015" name="Genome Announc.">
        <title>Whole-Genome Sequence of Leptospira interrogans Serovar Hardjo Subtype Hardjoprajitno Strain Norma, Isolated from Cattle in a Leptospirosis Outbreak in Brazil.</title>
        <authorList>
            <person name="Cosate M.R."/>
            <person name="Soares S.C."/>
            <person name="Mendes T.A."/>
            <person name="Raittz R.T."/>
            <person name="Moreira E.C."/>
            <person name="Leite R."/>
            <person name="Fernandes G.R."/>
            <person name="Haddad J.P."/>
            <person name="Ortega J.M."/>
        </authorList>
    </citation>
    <scope>NUCLEOTIDE SEQUENCE [LARGE SCALE GENOMIC DNA]</scope>
    <source>
        <strain evidence="1 2">Norma</strain>
    </source>
</reference>
<dbReference type="AntiFam" id="ANF00051">
    <property type="entry name" value="Translation of DNA tandem repeat"/>
</dbReference>
<gene>
    <name evidence="1" type="ORF">G436_3547</name>
</gene>
<protein>
    <submittedName>
        <fullName evidence="1">Uncharacterized protein</fullName>
    </submittedName>
</protein>
<name>A0A0M4MWB4_LEPIR</name>
<dbReference type="Proteomes" id="UP000056502">
    <property type="component" value="Chromosome I"/>
</dbReference>
<evidence type="ECO:0000313" key="2">
    <source>
        <dbReference type="Proteomes" id="UP000056502"/>
    </source>
</evidence>
<proteinExistence type="predicted"/>